<evidence type="ECO:0000256" key="11">
    <source>
        <dbReference type="SAM" id="MobiDB-lite"/>
    </source>
</evidence>
<accession>A0A3Q7X1Y0</accession>
<comment type="similarity">
    <text evidence="2">Belongs to the class IV-like SAM-binding methyltransferase superfamily. RNA methyltransferase NEP1 family.</text>
</comment>
<keyword evidence="5" id="KW-0489">Methyltransferase</keyword>
<evidence type="ECO:0000256" key="4">
    <source>
        <dbReference type="ARBA" id="ARBA00022552"/>
    </source>
</evidence>
<reference evidence="12" key="1">
    <citation type="journal article" date="2013" name="Nat. Biotechnol.">
        <title>Draft genome sequence of chickpea (Cicer arietinum) provides a resource for trait improvement.</title>
        <authorList>
            <person name="Varshney R.K."/>
            <person name="Song C."/>
            <person name="Saxena R.K."/>
            <person name="Azam S."/>
            <person name="Yu S."/>
            <person name="Sharpe A.G."/>
            <person name="Cannon S."/>
            <person name="Baek J."/>
            <person name="Rosen B.D."/>
            <person name="Tar'an B."/>
            <person name="Millan T."/>
            <person name="Zhang X."/>
            <person name="Ramsay L.D."/>
            <person name="Iwata A."/>
            <person name="Wang Y."/>
            <person name="Nelson W."/>
            <person name="Farmer A.D."/>
            <person name="Gaur P.M."/>
            <person name="Soderlund C."/>
            <person name="Penmetsa R.V."/>
            <person name="Xu C."/>
            <person name="Bharti A.K."/>
            <person name="He W."/>
            <person name="Winter P."/>
            <person name="Zhao S."/>
            <person name="Hane J.K."/>
            <person name="Carrasquilla-Garcia N."/>
            <person name="Condie J.A."/>
            <person name="Upadhyaya H.D."/>
            <person name="Luo M.C."/>
            <person name="Thudi M."/>
            <person name="Gowda C.L."/>
            <person name="Singh N.P."/>
            <person name="Lichtenzveig J."/>
            <person name="Gali K.K."/>
            <person name="Rubio J."/>
            <person name="Nadarajan N."/>
            <person name="Dolezel J."/>
            <person name="Bansal K.C."/>
            <person name="Xu X."/>
            <person name="Edwards D."/>
            <person name="Zhang G."/>
            <person name="Kahl G."/>
            <person name="Gil J."/>
            <person name="Singh K.B."/>
            <person name="Datta S.K."/>
            <person name="Jackson S.A."/>
            <person name="Wang J."/>
            <person name="Cook D.R."/>
        </authorList>
    </citation>
    <scope>NUCLEOTIDE SEQUENCE [LARGE SCALE GENOMIC DNA]</scope>
    <source>
        <strain evidence="12">cv. CDC Frontier</strain>
    </source>
</reference>
<dbReference type="SUPFAM" id="SSF75217">
    <property type="entry name" value="alpha/beta knot"/>
    <property type="match status" value="1"/>
</dbReference>
<evidence type="ECO:0000313" key="13">
    <source>
        <dbReference type="RefSeq" id="XP_027187764.1"/>
    </source>
</evidence>
<keyword evidence="9" id="KW-0694">RNA-binding</keyword>
<proteinExistence type="inferred from homology"/>
<keyword evidence="6" id="KW-0808">Transferase</keyword>
<dbReference type="OrthoDB" id="269804at2759"/>
<evidence type="ECO:0000256" key="3">
    <source>
        <dbReference type="ARBA" id="ARBA00022517"/>
    </source>
</evidence>
<keyword evidence="8" id="KW-0699">rRNA-binding</keyword>
<feature type="region of interest" description="Disordered" evidence="11">
    <location>
        <begin position="1"/>
        <end position="70"/>
    </location>
</feature>
<dbReference type="PANTHER" id="PTHR12636:SF5">
    <property type="entry name" value="RIBOSOMAL RNA SMALL SUBUNIT METHYLTRANSFERASE NEP1"/>
    <property type="match status" value="1"/>
</dbReference>
<evidence type="ECO:0000256" key="5">
    <source>
        <dbReference type="ARBA" id="ARBA00022603"/>
    </source>
</evidence>
<dbReference type="InterPro" id="IPR005304">
    <property type="entry name" value="Rbsml_bgen_MeTrfase_EMG1/NEP1"/>
</dbReference>
<dbReference type="RefSeq" id="XP_027187764.1">
    <property type="nucleotide sequence ID" value="XM_027331963.1"/>
</dbReference>
<dbReference type="KEGG" id="cam:101494958"/>
<dbReference type="GeneID" id="101494958"/>
<protein>
    <submittedName>
        <fullName evidence="13">Ribosomal RNA small subunit methyltransferase NEP1-like isoform X1</fullName>
    </submittedName>
</protein>
<name>A0A3Q7X1Y0_CICAR</name>
<dbReference type="CDD" id="cd18088">
    <property type="entry name" value="Nep1-like"/>
    <property type="match status" value="1"/>
</dbReference>
<comment type="subcellular location">
    <subcellularLocation>
        <location evidence="1">Nucleus</location>
        <location evidence="1">Nucleolus</location>
    </subcellularLocation>
</comment>
<dbReference type="InterPro" id="IPR029026">
    <property type="entry name" value="tRNA_m1G_MTases_N"/>
</dbReference>
<evidence type="ECO:0000256" key="7">
    <source>
        <dbReference type="ARBA" id="ARBA00022691"/>
    </source>
</evidence>
<sequence>MTRAYSVKGKKRKTKEVVVREEDEEQQIQPKKPFLQSEEPTPTIPEKDKSAGISVDKPMLQNEEPTSTSTITELNELDGIPIAPSIDIKNSEKPGVIFILEKASLEIAKVGKTYQLLNSDDHANFLLKGKKNPGNYRPDITHQALLSILDSPLNKAGRLKAVYIKTEKGDLIEVKPYVRLPRTFKRFAGIMVELLQKLSISAAGKRDKLLRMVKNPVTQYLPIDARKVGFSCSSEKLVHMKDYVSTIPCNVDLVFVVGAMAHGKVEWPFDAPFLHIPEFCYLFHLEVFLPSFNLKFLFDTLEKCSMLQTHD</sequence>
<dbReference type="GO" id="GO:0032040">
    <property type="term" value="C:small-subunit processome"/>
    <property type="evidence" value="ECO:0007669"/>
    <property type="project" value="TreeGrafter"/>
</dbReference>
<dbReference type="Gene3D" id="3.40.1280.10">
    <property type="match status" value="1"/>
</dbReference>
<keyword evidence="3" id="KW-0690">Ribosome biogenesis</keyword>
<dbReference type="GO" id="GO:0070037">
    <property type="term" value="F:rRNA (pseudouridine) methyltransferase activity"/>
    <property type="evidence" value="ECO:0007669"/>
    <property type="project" value="InterPro"/>
</dbReference>
<organism evidence="12 13">
    <name type="scientific">Cicer arietinum</name>
    <name type="common">Chickpea</name>
    <name type="synonym">Garbanzo</name>
    <dbReference type="NCBI Taxonomy" id="3827"/>
    <lineage>
        <taxon>Eukaryota</taxon>
        <taxon>Viridiplantae</taxon>
        <taxon>Streptophyta</taxon>
        <taxon>Embryophyta</taxon>
        <taxon>Tracheophyta</taxon>
        <taxon>Spermatophyta</taxon>
        <taxon>Magnoliopsida</taxon>
        <taxon>eudicotyledons</taxon>
        <taxon>Gunneridae</taxon>
        <taxon>Pentapetalae</taxon>
        <taxon>rosids</taxon>
        <taxon>fabids</taxon>
        <taxon>Fabales</taxon>
        <taxon>Fabaceae</taxon>
        <taxon>Papilionoideae</taxon>
        <taxon>50 kb inversion clade</taxon>
        <taxon>NPAAA clade</taxon>
        <taxon>Hologalegina</taxon>
        <taxon>IRL clade</taxon>
        <taxon>Cicereae</taxon>
        <taxon>Cicer</taxon>
    </lineage>
</organism>
<gene>
    <name evidence="13" type="primary">LOC101494958</name>
</gene>
<evidence type="ECO:0000256" key="8">
    <source>
        <dbReference type="ARBA" id="ARBA00022730"/>
    </source>
</evidence>
<keyword evidence="7" id="KW-0949">S-adenosyl-L-methionine</keyword>
<dbReference type="InterPro" id="IPR029028">
    <property type="entry name" value="Alpha/beta_knot_MTases"/>
</dbReference>
<dbReference type="STRING" id="3827.A0A3Q7X1Y0"/>
<dbReference type="GO" id="GO:0019843">
    <property type="term" value="F:rRNA binding"/>
    <property type="evidence" value="ECO:0007669"/>
    <property type="project" value="UniProtKB-KW"/>
</dbReference>
<keyword evidence="10" id="KW-0539">Nucleus</keyword>
<dbReference type="AlphaFoldDB" id="A0A3Q7X1Y0"/>
<evidence type="ECO:0000256" key="10">
    <source>
        <dbReference type="ARBA" id="ARBA00023242"/>
    </source>
</evidence>
<evidence type="ECO:0000256" key="2">
    <source>
        <dbReference type="ARBA" id="ARBA00008115"/>
    </source>
</evidence>
<dbReference type="RefSeq" id="XP_073219974.1">
    <property type="nucleotide sequence ID" value="XM_073363873.1"/>
</dbReference>
<dbReference type="GO" id="GO:0070475">
    <property type="term" value="P:rRNA base methylation"/>
    <property type="evidence" value="ECO:0007669"/>
    <property type="project" value="InterPro"/>
</dbReference>
<dbReference type="Proteomes" id="UP000087171">
    <property type="component" value="Chromosome Ca2"/>
</dbReference>
<evidence type="ECO:0000256" key="1">
    <source>
        <dbReference type="ARBA" id="ARBA00004604"/>
    </source>
</evidence>
<evidence type="ECO:0000313" key="12">
    <source>
        <dbReference type="Proteomes" id="UP000087171"/>
    </source>
</evidence>
<dbReference type="PANTHER" id="PTHR12636">
    <property type="entry name" value="NEP1/MRA1"/>
    <property type="match status" value="1"/>
</dbReference>
<reference evidence="13" key="2">
    <citation type="submission" date="2025-08" db="UniProtKB">
        <authorList>
            <consortium name="RefSeq"/>
        </authorList>
    </citation>
    <scope>IDENTIFICATION</scope>
    <source>
        <tissue evidence="13">Etiolated seedlings</tissue>
    </source>
</reference>
<evidence type="ECO:0000256" key="9">
    <source>
        <dbReference type="ARBA" id="ARBA00022884"/>
    </source>
</evidence>
<evidence type="ECO:0000256" key="6">
    <source>
        <dbReference type="ARBA" id="ARBA00022679"/>
    </source>
</evidence>
<keyword evidence="4" id="KW-0698">rRNA processing</keyword>
<dbReference type="Pfam" id="PF03587">
    <property type="entry name" value="EMG1"/>
    <property type="match status" value="1"/>
</dbReference>
<keyword evidence="12" id="KW-1185">Reference proteome</keyword>
<dbReference type="PaxDb" id="3827-XP_004489897.1"/>
<dbReference type="FunFam" id="3.40.1280.10:FF:000003">
    <property type="entry name" value="Ribosomal RNA small subunit methyltransferase"/>
    <property type="match status" value="1"/>
</dbReference>